<sequence>CICLCKKHNVHLVGDAMKMPDRLQSRAHIRARDCVCEDCCDDRLVKRCLNPSVCITALERKLSALLPRWDPRRQSPEPPVPAVEQPGTFRPPPPITSLTEGLRVLTKKLHLKPLQLHAPPVRELAPPQSGTRTIFVGSATVRNGLGELIAGGGLWLGPNHPQNLEIRVPDDQPQTARTAYIISTLVAVQRAPRDQAI</sequence>
<protein>
    <submittedName>
        <fullName evidence="2">Uncharacterized protein</fullName>
    </submittedName>
</protein>
<keyword evidence="3" id="KW-1185">Reference proteome</keyword>
<dbReference type="AlphaFoldDB" id="A0AAD7HAN7"/>
<dbReference type="EMBL" id="JARKIB010000291">
    <property type="protein sequence ID" value="KAJ7716463.1"/>
    <property type="molecule type" value="Genomic_DNA"/>
</dbReference>
<evidence type="ECO:0000313" key="2">
    <source>
        <dbReference type="EMBL" id="KAJ7716463.1"/>
    </source>
</evidence>
<feature type="region of interest" description="Disordered" evidence="1">
    <location>
        <begin position="69"/>
        <end position="94"/>
    </location>
</feature>
<feature type="non-terminal residue" evidence="2">
    <location>
        <position position="1"/>
    </location>
</feature>
<comment type="caution">
    <text evidence="2">The sequence shown here is derived from an EMBL/GenBank/DDBJ whole genome shotgun (WGS) entry which is preliminary data.</text>
</comment>
<organism evidence="2 3">
    <name type="scientific">Mycena metata</name>
    <dbReference type="NCBI Taxonomy" id="1033252"/>
    <lineage>
        <taxon>Eukaryota</taxon>
        <taxon>Fungi</taxon>
        <taxon>Dikarya</taxon>
        <taxon>Basidiomycota</taxon>
        <taxon>Agaricomycotina</taxon>
        <taxon>Agaricomycetes</taxon>
        <taxon>Agaricomycetidae</taxon>
        <taxon>Agaricales</taxon>
        <taxon>Marasmiineae</taxon>
        <taxon>Mycenaceae</taxon>
        <taxon>Mycena</taxon>
    </lineage>
</organism>
<evidence type="ECO:0000256" key="1">
    <source>
        <dbReference type="SAM" id="MobiDB-lite"/>
    </source>
</evidence>
<gene>
    <name evidence="2" type="ORF">B0H16DRAFT_1339042</name>
</gene>
<name>A0AAD7HAN7_9AGAR</name>
<evidence type="ECO:0000313" key="3">
    <source>
        <dbReference type="Proteomes" id="UP001215598"/>
    </source>
</evidence>
<proteinExistence type="predicted"/>
<dbReference type="Proteomes" id="UP001215598">
    <property type="component" value="Unassembled WGS sequence"/>
</dbReference>
<accession>A0AAD7HAN7</accession>
<reference evidence="2" key="1">
    <citation type="submission" date="2023-03" db="EMBL/GenBank/DDBJ databases">
        <title>Massive genome expansion in bonnet fungi (Mycena s.s.) driven by repeated elements and novel gene families across ecological guilds.</title>
        <authorList>
            <consortium name="Lawrence Berkeley National Laboratory"/>
            <person name="Harder C.B."/>
            <person name="Miyauchi S."/>
            <person name="Viragh M."/>
            <person name="Kuo A."/>
            <person name="Thoen E."/>
            <person name="Andreopoulos B."/>
            <person name="Lu D."/>
            <person name="Skrede I."/>
            <person name="Drula E."/>
            <person name="Henrissat B."/>
            <person name="Morin E."/>
            <person name="Kohler A."/>
            <person name="Barry K."/>
            <person name="LaButti K."/>
            <person name="Morin E."/>
            <person name="Salamov A."/>
            <person name="Lipzen A."/>
            <person name="Mereny Z."/>
            <person name="Hegedus B."/>
            <person name="Baldrian P."/>
            <person name="Stursova M."/>
            <person name="Weitz H."/>
            <person name="Taylor A."/>
            <person name="Grigoriev I.V."/>
            <person name="Nagy L.G."/>
            <person name="Martin F."/>
            <person name="Kauserud H."/>
        </authorList>
    </citation>
    <scope>NUCLEOTIDE SEQUENCE</scope>
    <source>
        <strain evidence="2">CBHHK182m</strain>
    </source>
</reference>